<dbReference type="OrthoDB" id="9793561at2"/>
<dbReference type="EMBL" id="LAZL01000007">
    <property type="protein sequence ID" value="KMT65944.1"/>
    <property type="molecule type" value="Genomic_DNA"/>
</dbReference>
<comment type="caution">
    <text evidence="2">The sequence shown here is derived from an EMBL/GenBank/DDBJ whole genome shotgun (WGS) entry which is preliminary data.</text>
</comment>
<sequence>MKKTLLVASILGAVSAMSSTSAMAVEGLSANAAVTSNYYWRGMTQADDGAAVSGGIDYEDKSGFYAGVWTSNVVYDSAASEVDFYAGFAGEAEGFSYDVGYVYFAYPKKSSIPAGASTELDFGEIYANVSFDSLTLGVAVLANAEASGASFGDSTYISADYGFELAEGLEANLHIGSYDGDFASEGIDIGASVSKDGFTFGLVDSDRDGQTLGYYVSYAVDFDL</sequence>
<feature type="chain" id="PRO_5005298846" description="Histidine kinase" evidence="1">
    <location>
        <begin position="25"/>
        <end position="224"/>
    </location>
</feature>
<dbReference type="NCBIfam" id="TIGR02001">
    <property type="entry name" value="gcw_chp"/>
    <property type="match status" value="1"/>
</dbReference>
<proteinExistence type="predicted"/>
<protein>
    <recommendedName>
        <fullName evidence="4">Histidine kinase</fullName>
    </recommendedName>
</protein>
<accession>A0A0J8GXG5</accession>
<evidence type="ECO:0000256" key="1">
    <source>
        <dbReference type="SAM" id="SignalP"/>
    </source>
</evidence>
<dbReference type="AlphaFoldDB" id="A0A0J8GXG5"/>
<organism evidence="2 3">
    <name type="scientific">Catenovulum maritimum</name>
    <dbReference type="NCBI Taxonomy" id="1513271"/>
    <lineage>
        <taxon>Bacteria</taxon>
        <taxon>Pseudomonadati</taxon>
        <taxon>Pseudomonadota</taxon>
        <taxon>Gammaproteobacteria</taxon>
        <taxon>Alteromonadales</taxon>
        <taxon>Alteromonadaceae</taxon>
        <taxon>Catenovulum</taxon>
    </lineage>
</organism>
<evidence type="ECO:0000313" key="3">
    <source>
        <dbReference type="Proteomes" id="UP000037600"/>
    </source>
</evidence>
<dbReference type="RefSeq" id="WP_048690630.1">
    <property type="nucleotide sequence ID" value="NZ_KQ130485.1"/>
</dbReference>
<evidence type="ECO:0008006" key="4">
    <source>
        <dbReference type="Google" id="ProtNLM"/>
    </source>
</evidence>
<keyword evidence="1" id="KW-0732">Signal</keyword>
<dbReference type="STRING" id="1513271.XM47_05650"/>
<reference evidence="2 3" key="1">
    <citation type="submission" date="2015-04" db="EMBL/GenBank/DDBJ databases">
        <title>Draft Genome Sequence of the Novel Agar-Digesting Marine Bacterium Q1.</title>
        <authorList>
            <person name="Li Y."/>
            <person name="Li D."/>
            <person name="Chen G."/>
            <person name="Du Z."/>
        </authorList>
    </citation>
    <scope>NUCLEOTIDE SEQUENCE [LARGE SCALE GENOMIC DNA]</scope>
    <source>
        <strain evidence="2 3">Q1</strain>
    </source>
</reference>
<dbReference type="Proteomes" id="UP000037600">
    <property type="component" value="Unassembled WGS sequence"/>
</dbReference>
<name>A0A0J8GXG5_9ALTE</name>
<dbReference type="Pfam" id="PF09694">
    <property type="entry name" value="Gcw_chp"/>
    <property type="match status" value="1"/>
</dbReference>
<keyword evidence="3" id="KW-1185">Reference proteome</keyword>
<evidence type="ECO:0000313" key="2">
    <source>
        <dbReference type="EMBL" id="KMT65944.1"/>
    </source>
</evidence>
<feature type="signal peptide" evidence="1">
    <location>
        <begin position="1"/>
        <end position="24"/>
    </location>
</feature>
<dbReference type="InterPro" id="IPR010239">
    <property type="entry name" value="CHP02001"/>
</dbReference>
<gene>
    <name evidence="2" type="ORF">XM47_05650</name>
</gene>